<proteinExistence type="predicted"/>
<evidence type="ECO:0000313" key="2">
    <source>
        <dbReference type="EMBL" id="CAE4588749.1"/>
    </source>
</evidence>
<dbReference type="EMBL" id="HBNS01006543">
    <property type="protein sequence ID" value="CAE4588749.1"/>
    <property type="molecule type" value="Transcribed_RNA"/>
</dbReference>
<organism evidence="2">
    <name type="scientific">Ditylum brightwellii</name>
    <dbReference type="NCBI Taxonomy" id="49249"/>
    <lineage>
        <taxon>Eukaryota</taxon>
        <taxon>Sar</taxon>
        <taxon>Stramenopiles</taxon>
        <taxon>Ochrophyta</taxon>
        <taxon>Bacillariophyta</taxon>
        <taxon>Mediophyceae</taxon>
        <taxon>Lithodesmiophycidae</taxon>
        <taxon>Lithodesmiales</taxon>
        <taxon>Lithodesmiaceae</taxon>
        <taxon>Ditylum</taxon>
    </lineage>
</organism>
<reference evidence="2" key="1">
    <citation type="submission" date="2021-01" db="EMBL/GenBank/DDBJ databases">
        <authorList>
            <person name="Corre E."/>
            <person name="Pelletier E."/>
            <person name="Niang G."/>
            <person name="Scheremetjew M."/>
            <person name="Finn R."/>
            <person name="Kale V."/>
            <person name="Holt S."/>
            <person name="Cochrane G."/>
            <person name="Meng A."/>
            <person name="Brown T."/>
            <person name="Cohen L."/>
        </authorList>
    </citation>
    <scope>NUCLEOTIDE SEQUENCE</scope>
    <source>
        <strain evidence="2">GSO104</strain>
    </source>
</reference>
<dbReference type="PANTHER" id="PTHR43948:SF10">
    <property type="entry name" value="MRJ, ISOFORM E"/>
    <property type="match status" value="1"/>
</dbReference>
<dbReference type="GO" id="GO:0005634">
    <property type="term" value="C:nucleus"/>
    <property type="evidence" value="ECO:0007669"/>
    <property type="project" value="TreeGrafter"/>
</dbReference>
<dbReference type="Gene3D" id="1.10.287.110">
    <property type="entry name" value="DnaJ domain"/>
    <property type="match status" value="1"/>
</dbReference>
<dbReference type="InterPro" id="IPR001623">
    <property type="entry name" value="DnaJ_domain"/>
</dbReference>
<dbReference type="GO" id="GO:0051087">
    <property type="term" value="F:protein-folding chaperone binding"/>
    <property type="evidence" value="ECO:0007669"/>
    <property type="project" value="TreeGrafter"/>
</dbReference>
<name>A0A7S4UTJ6_9STRA</name>
<dbReference type="InterPro" id="IPR018253">
    <property type="entry name" value="DnaJ_domain_CS"/>
</dbReference>
<dbReference type="CDD" id="cd06257">
    <property type="entry name" value="DnaJ"/>
    <property type="match status" value="1"/>
</dbReference>
<dbReference type="SUPFAM" id="SSF46565">
    <property type="entry name" value="Chaperone J-domain"/>
    <property type="match status" value="1"/>
</dbReference>
<dbReference type="GO" id="GO:0051082">
    <property type="term" value="F:unfolded protein binding"/>
    <property type="evidence" value="ECO:0007669"/>
    <property type="project" value="TreeGrafter"/>
</dbReference>
<dbReference type="PRINTS" id="PR00625">
    <property type="entry name" value="JDOMAIN"/>
</dbReference>
<feature type="domain" description="J" evidence="1">
    <location>
        <begin position="11"/>
        <end position="76"/>
    </location>
</feature>
<dbReference type="PROSITE" id="PS00636">
    <property type="entry name" value="DNAJ_1"/>
    <property type="match status" value="1"/>
</dbReference>
<sequence>MPKTPNLQSDDYYEILGCERNADEAQLKKAYRKLAVKWHPDKNPDNDEATTKFQKISEAYATLSDKQKRQIYDQYGAEAANQMGEGGMPGGGFGFPGGGGGGGGVHHMSPDEAQAFFSTMFGESDPFGGMFGGSMGGGMGGPGMSFRSSMGRGGPANFSSSFGSAGGGMDPISMMLGGMGGMGPGMSMGSMGPGMSMGSMGPGMSMGSMGPGMSMGGMGPGMSMSGMGPGMRSSMGSSAPPAKRFDAIPIGTVVSLKGLVNASDRNGDRGVVKQYIPSTGRYVVELEDSDSTMSVKPSNLLQHVHVRIHNVESKPEFNGKTGTIITWCPSKERYNVYIIALKKVVSLKPNNVVLETGTVAQVTGLASKPELNGKWGTIKEWIRESGRYEVQLSPQQIIRVKMENMRV</sequence>
<dbReference type="InterPro" id="IPR036869">
    <property type="entry name" value="J_dom_sf"/>
</dbReference>
<dbReference type="GO" id="GO:0005737">
    <property type="term" value="C:cytoplasm"/>
    <property type="evidence" value="ECO:0007669"/>
    <property type="project" value="TreeGrafter"/>
</dbReference>
<protein>
    <recommendedName>
        <fullName evidence="1">J domain-containing protein</fullName>
    </recommendedName>
</protein>
<dbReference type="SMART" id="SM00271">
    <property type="entry name" value="DnaJ"/>
    <property type="match status" value="1"/>
</dbReference>
<evidence type="ECO:0000259" key="1">
    <source>
        <dbReference type="PROSITE" id="PS50076"/>
    </source>
</evidence>
<gene>
    <name evidence="2" type="ORF">DBRI00130_LOCUS5294</name>
</gene>
<accession>A0A7S4UTJ6</accession>
<dbReference type="AlphaFoldDB" id="A0A7S4UTJ6"/>
<dbReference type="GO" id="GO:0044183">
    <property type="term" value="F:protein folding chaperone"/>
    <property type="evidence" value="ECO:0007669"/>
    <property type="project" value="TreeGrafter"/>
</dbReference>
<dbReference type="PROSITE" id="PS50076">
    <property type="entry name" value="DNAJ_2"/>
    <property type="match status" value="1"/>
</dbReference>
<dbReference type="Pfam" id="PF00226">
    <property type="entry name" value="DnaJ"/>
    <property type="match status" value="1"/>
</dbReference>
<dbReference type="PANTHER" id="PTHR43948">
    <property type="entry name" value="DNAJ HOMOLOG SUBFAMILY B"/>
    <property type="match status" value="1"/>
</dbReference>